<accession>A0ABS7EFQ1</accession>
<evidence type="ECO:0000259" key="2">
    <source>
        <dbReference type="Pfam" id="PF00326"/>
    </source>
</evidence>
<dbReference type="RefSeq" id="WP_220103729.1">
    <property type="nucleotide sequence ID" value="NZ_JAHZSS010000008.1"/>
</dbReference>
<dbReference type="EMBL" id="JAHZSS010000008">
    <property type="protein sequence ID" value="MBW8191045.1"/>
    <property type="molecule type" value="Genomic_DNA"/>
</dbReference>
<comment type="caution">
    <text evidence="4">The sequence shown here is derived from an EMBL/GenBank/DDBJ whole genome shotgun (WGS) entry which is preliminary data.</text>
</comment>
<dbReference type="Gene3D" id="2.120.10.30">
    <property type="entry name" value="TolB, C-terminal domain"/>
    <property type="match status" value="1"/>
</dbReference>
<dbReference type="InterPro" id="IPR001375">
    <property type="entry name" value="Peptidase_S9_cat"/>
</dbReference>
<evidence type="ECO:0000313" key="5">
    <source>
        <dbReference type="Proteomes" id="UP001166251"/>
    </source>
</evidence>
<gene>
    <name evidence="4" type="ORF">K0504_08370</name>
</gene>
<dbReference type="Pfam" id="PF00326">
    <property type="entry name" value="Peptidase_S9"/>
    <property type="match status" value="1"/>
</dbReference>
<dbReference type="PANTHER" id="PTHR11731">
    <property type="entry name" value="PROTEASE FAMILY S9B,C DIPEPTIDYL-PEPTIDASE IV-RELATED"/>
    <property type="match status" value="1"/>
</dbReference>
<organism evidence="4 5">
    <name type="scientific">Neiella holothuriorum</name>
    <dbReference type="NCBI Taxonomy" id="2870530"/>
    <lineage>
        <taxon>Bacteria</taxon>
        <taxon>Pseudomonadati</taxon>
        <taxon>Pseudomonadota</taxon>
        <taxon>Gammaproteobacteria</taxon>
        <taxon>Alteromonadales</taxon>
        <taxon>Echinimonadaceae</taxon>
        <taxon>Neiella</taxon>
    </lineage>
</organism>
<feature type="domain" description="Peptidase S9 prolyl oligopeptidase catalytic" evidence="2">
    <location>
        <begin position="626"/>
        <end position="822"/>
    </location>
</feature>
<sequence>MIRHSTLRNSIAVSFVLLTACAQTSPDVSSAATPSVATIPAQQPANSQGLTLQQIMADPKWIGFAPHASHWHWDSSAVYYDQKVSEQTYYQRVKLDLQGNTETPAIEQRYQTDMEDGVNSADGKLRAYVFGDNLFLADLTNGEVTQLTRSSDKVSQPQFLTDGRIAFRQNDLFMALDLATGIRQQLADIREEDSPKPPAKPEGFVAEEQHKLIEWIANKQKRAERRFDTDQEWQQKDPSATAEPIYLGKEHELLSARLSPTGRFLLLAYAEDRDERADSDIMPNYITHDGTIETQSVRPRVADSDPAPLQMMLVDNQTGGMTILDLSVLPGMDDDVFKAVRAANKKAYGDAYDAPEPYERQLQLMENWGGGYPSIIWHPSKDIALMMVEAVDNKDRWIASVDESGVIKSQHRLHDDAWVNYSFNEYGWLGDDIYYLSEQMGYSNLYLKTLNGKTRKLVGGQQEVQSLTVSDDGAYIYYVANPAHPGIYDVFRVATDSGEVTQLTDLNGMTSYLLSPDGEQLLLTYSNTTSPQELWVTKADGNEQPRQLSNTVNAEFKAIEWQQPEIIAMPSAHDDLPVYARVFYPQGYDASRAEQYPAVMFVHGAGYLQNAHAGWSGYFREFMFHNLLAEQGYVVMDIDYRGSKGYGRDVRTAIYRNMGYPEVEDMATGVQWMATNANVDAQRVGVYGGSYGGFLTFMALFNEPDLFAAGAALRPVSDWAHYNAPYTSNILNTPEVDPQAYRVSSPIYHAEGLTKPLLINAPMLDNNVFFQDVVRLVQRLIELEKDDFETAIFPVEPHSFKEPSSWLDEYKRIHKLFEQNLKP</sequence>
<reference evidence="4" key="1">
    <citation type="submission" date="2021-07" db="EMBL/GenBank/DDBJ databases">
        <title>Neiella marina sp. nov., isolated from the intestinal content of sea cucumber Apostichopus japonicus.</title>
        <authorList>
            <person name="Bai X."/>
        </authorList>
    </citation>
    <scope>NUCLEOTIDE SEQUENCE</scope>
    <source>
        <strain evidence="4">126</strain>
    </source>
</reference>
<keyword evidence="5" id="KW-1185">Reference proteome</keyword>
<name>A0ABS7EFQ1_9GAMM</name>
<dbReference type="SUPFAM" id="SSF82171">
    <property type="entry name" value="DPP6 N-terminal domain-like"/>
    <property type="match status" value="1"/>
</dbReference>
<evidence type="ECO:0000313" key="4">
    <source>
        <dbReference type="EMBL" id="MBW8191045.1"/>
    </source>
</evidence>
<dbReference type="PROSITE" id="PS51257">
    <property type="entry name" value="PROKAR_LIPOPROTEIN"/>
    <property type="match status" value="1"/>
</dbReference>
<feature type="signal peptide" evidence="1">
    <location>
        <begin position="1"/>
        <end position="22"/>
    </location>
</feature>
<feature type="domain" description="Dipeptidylpeptidase IV N-terminal" evidence="3">
    <location>
        <begin position="375"/>
        <end position="531"/>
    </location>
</feature>
<dbReference type="SUPFAM" id="SSF53474">
    <property type="entry name" value="alpha/beta-Hydrolases"/>
    <property type="match status" value="1"/>
</dbReference>
<dbReference type="Pfam" id="PF00930">
    <property type="entry name" value="DPPIV_N"/>
    <property type="match status" value="1"/>
</dbReference>
<dbReference type="InterPro" id="IPR029058">
    <property type="entry name" value="AB_hydrolase_fold"/>
</dbReference>
<dbReference type="Gene3D" id="2.140.10.30">
    <property type="entry name" value="Dipeptidylpeptidase IV, N-terminal domain"/>
    <property type="match status" value="1"/>
</dbReference>
<proteinExistence type="predicted"/>
<dbReference type="InterPro" id="IPR002469">
    <property type="entry name" value="Peptidase_S9B_N"/>
</dbReference>
<evidence type="ECO:0000259" key="3">
    <source>
        <dbReference type="Pfam" id="PF00930"/>
    </source>
</evidence>
<dbReference type="Proteomes" id="UP001166251">
    <property type="component" value="Unassembled WGS sequence"/>
</dbReference>
<dbReference type="Gene3D" id="3.40.50.1820">
    <property type="entry name" value="alpha/beta hydrolase"/>
    <property type="match status" value="1"/>
</dbReference>
<evidence type="ECO:0000256" key="1">
    <source>
        <dbReference type="SAM" id="SignalP"/>
    </source>
</evidence>
<dbReference type="PANTHER" id="PTHR11731:SF193">
    <property type="entry name" value="DIPEPTIDYL PEPTIDASE 9"/>
    <property type="match status" value="1"/>
</dbReference>
<protein>
    <submittedName>
        <fullName evidence="4">Prolyl oligopeptidase family serine peptidase</fullName>
    </submittedName>
</protein>
<feature type="chain" id="PRO_5045914742" evidence="1">
    <location>
        <begin position="23"/>
        <end position="823"/>
    </location>
</feature>
<dbReference type="InterPro" id="IPR011042">
    <property type="entry name" value="6-blade_b-propeller_TolB-like"/>
</dbReference>
<keyword evidence="1" id="KW-0732">Signal</keyword>
<dbReference type="InterPro" id="IPR050278">
    <property type="entry name" value="Serine_Prot_S9B/DPPIV"/>
</dbReference>